<name>A0A5C1AKS3_9BACT</name>
<sequence length="117" mass="13176">MRHAKLVAVLIPALWLTGCGETHTHAKRPVDPPAVAPQPPKEEPKAITPEQKGKAVVPEPYHRAEDGPFTFGDATITFEGAAWYKYEKAIDTIVVVVKNRVRQRRDARHHQGLRRQQ</sequence>
<evidence type="ECO:0000313" key="2">
    <source>
        <dbReference type="EMBL" id="QEL19510.1"/>
    </source>
</evidence>
<dbReference type="PROSITE" id="PS51257">
    <property type="entry name" value="PROKAR_LIPOPROTEIN"/>
    <property type="match status" value="1"/>
</dbReference>
<proteinExistence type="predicted"/>
<keyword evidence="3" id="KW-1185">Reference proteome</keyword>
<accession>A0A5C1AKS3</accession>
<dbReference type="RefSeq" id="WP_149113891.1">
    <property type="nucleotide sequence ID" value="NZ_CP042425.1"/>
</dbReference>
<organism evidence="2 3">
    <name type="scientific">Limnoglobus roseus</name>
    <dbReference type="NCBI Taxonomy" id="2598579"/>
    <lineage>
        <taxon>Bacteria</taxon>
        <taxon>Pseudomonadati</taxon>
        <taxon>Planctomycetota</taxon>
        <taxon>Planctomycetia</taxon>
        <taxon>Gemmatales</taxon>
        <taxon>Gemmataceae</taxon>
        <taxon>Limnoglobus</taxon>
    </lineage>
</organism>
<dbReference type="KEGG" id="lrs:PX52LOC_06584"/>
<gene>
    <name evidence="2" type="ORF">PX52LOC_06584</name>
</gene>
<dbReference type="EMBL" id="CP042425">
    <property type="protein sequence ID" value="QEL19510.1"/>
    <property type="molecule type" value="Genomic_DNA"/>
</dbReference>
<protein>
    <submittedName>
        <fullName evidence="2">Uncharacterized protein</fullName>
    </submittedName>
</protein>
<dbReference type="AlphaFoldDB" id="A0A5C1AKS3"/>
<feature type="region of interest" description="Disordered" evidence="1">
    <location>
        <begin position="23"/>
        <end position="64"/>
    </location>
</feature>
<dbReference type="Proteomes" id="UP000324974">
    <property type="component" value="Chromosome"/>
</dbReference>
<reference evidence="3" key="1">
    <citation type="submission" date="2019-08" db="EMBL/GenBank/DDBJ databases">
        <title>Limnoglobus roseus gen. nov., sp. nov., a novel freshwater planctomycete with a giant genome from the family Gemmataceae.</title>
        <authorList>
            <person name="Kulichevskaya I.S."/>
            <person name="Naumoff D.G."/>
            <person name="Miroshnikov K."/>
            <person name="Ivanova A."/>
            <person name="Philippov D.A."/>
            <person name="Hakobyan A."/>
            <person name="Rijpstra I.C."/>
            <person name="Sinninghe Damste J.S."/>
            <person name="Liesack W."/>
            <person name="Dedysh S.N."/>
        </authorList>
    </citation>
    <scope>NUCLEOTIDE SEQUENCE [LARGE SCALE GENOMIC DNA]</scope>
    <source>
        <strain evidence="3">PX52</strain>
    </source>
</reference>
<evidence type="ECO:0000313" key="3">
    <source>
        <dbReference type="Proteomes" id="UP000324974"/>
    </source>
</evidence>
<evidence type="ECO:0000256" key="1">
    <source>
        <dbReference type="SAM" id="MobiDB-lite"/>
    </source>
</evidence>